<evidence type="ECO:0000259" key="1">
    <source>
        <dbReference type="SMART" id="SM01126"/>
    </source>
</evidence>
<dbReference type="SMART" id="SM01126">
    <property type="entry name" value="DDE_Tnp_IS1595"/>
    <property type="match status" value="1"/>
</dbReference>
<dbReference type="Proteomes" id="UP001160148">
    <property type="component" value="Unassembled WGS sequence"/>
</dbReference>
<keyword evidence="3" id="KW-1185">Reference proteome</keyword>
<dbReference type="InterPro" id="IPR053164">
    <property type="entry name" value="IS1016-like_transposase"/>
</dbReference>
<dbReference type="Pfam" id="PF12762">
    <property type="entry name" value="DDE_Tnp_IS1595"/>
    <property type="match status" value="1"/>
</dbReference>
<dbReference type="InterPro" id="IPR024445">
    <property type="entry name" value="Tnp_ISXO2-like"/>
</dbReference>
<dbReference type="EMBL" id="CARXXK010000002">
    <property type="protein sequence ID" value="CAI6353512.1"/>
    <property type="molecule type" value="Genomic_DNA"/>
</dbReference>
<organism evidence="2 3">
    <name type="scientific">Macrosiphum euphorbiae</name>
    <name type="common">potato aphid</name>
    <dbReference type="NCBI Taxonomy" id="13131"/>
    <lineage>
        <taxon>Eukaryota</taxon>
        <taxon>Metazoa</taxon>
        <taxon>Ecdysozoa</taxon>
        <taxon>Arthropoda</taxon>
        <taxon>Hexapoda</taxon>
        <taxon>Insecta</taxon>
        <taxon>Pterygota</taxon>
        <taxon>Neoptera</taxon>
        <taxon>Paraneoptera</taxon>
        <taxon>Hemiptera</taxon>
        <taxon>Sternorrhyncha</taxon>
        <taxon>Aphidomorpha</taxon>
        <taxon>Aphidoidea</taxon>
        <taxon>Aphididae</taxon>
        <taxon>Macrosiphini</taxon>
        <taxon>Macrosiphum</taxon>
    </lineage>
</organism>
<accession>A0AAV0WCH5</accession>
<dbReference type="PANTHER" id="PTHR47163">
    <property type="entry name" value="DDE_TNP_IS1595 DOMAIN-CONTAINING PROTEIN"/>
    <property type="match status" value="1"/>
</dbReference>
<sequence>MAVMTFREFYTTVVPNEIECHRFLVAKGLLKSAEDNDPCHKCGTEMQVKRRKCRNGEWKSIFRCPKKGCQTTRSPRAGSSFFHFTDLNQRCNSGLTLCQIVELVFMFVLELPTQMVMDRTGRSNECVTDWFNMCREVCTAILKTKGKMVGNVQNPIQIDEARFAGRRKYNRGRLLAGDAPSALTDINSEVINNRNHGARVDGPWVFGLKNGNDCRYFYVHRRYRETLLPIIERECEAGSEIHSDEWAAYRCRTSRGFVHKTVNHQISYVDANTGAHTQNIERSWLDAKIKLLKKMRGVPLNHLQSHLDHYCGRLYRQDSPDLFLAMLEDIQIVNNRF</sequence>
<dbReference type="AlphaFoldDB" id="A0AAV0WCH5"/>
<gene>
    <name evidence="2" type="ORF">MEUPH1_LOCUS9629</name>
</gene>
<reference evidence="2 3" key="1">
    <citation type="submission" date="2023-01" db="EMBL/GenBank/DDBJ databases">
        <authorList>
            <person name="Whitehead M."/>
        </authorList>
    </citation>
    <scope>NUCLEOTIDE SEQUENCE [LARGE SCALE GENOMIC DNA]</scope>
</reference>
<name>A0AAV0WCH5_9HEMI</name>
<protein>
    <recommendedName>
        <fullName evidence="1">ISXO2-like transposase domain-containing protein</fullName>
    </recommendedName>
</protein>
<comment type="caution">
    <text evidence="2">The sequence shown here is derived from an EMBL/GenBank/DDBJ whole genome shotgun (WGS) entry which is preliminary data.</text>
</comment>
<evidence type="ECO:0000313" key="3">
    <source>
        <dbReference type="Proteomes" id="UP001160148"/>
    </source>
</evidence>
<proteinExistence type="predicted"/>
<evidence type="ECO:0000313" key="2">
    <source>
        <dbReference type="EMBL" id="CAI6353512.1"/>
    </source>
</evidence>
<feature type="domain" description="ISXO2-like transposase" evidence="1">
    <location>
        <begin position="147"/>
        <end position="318"/>
    </location>
</feature>
<dbReference type="PANTHER" id="PTHR47163:SF2">
    <property type="entry name" value="SI:DKEY-17M8.2"/>
    <property type="match status" value="1"/>
</dbReference>